<protein>
    <submittedName>
        <fullName evidence="11">Cation:proton antiporter</fullName>
    </submittedName>
</protein>
<dbReference type="EMBL" id="JBHEZY010000005">
    <property type="protein sequence ID" value="MFC1432111.1"/>
    <property type="molecule type" value="Genomic_DNA"/>
</dbReference>
<evidence type="ECO:0000256" key="9">
    <source>
        <dbReference type="SAM" id="Phobius"/>
    </source>
</evidence>
<keyword evidence="3" id="KW-0813">Transport</keyword>
<name>A0ABV6VHI8_9ACTN</name>
<evidence type="ECO:0000313" key="12">
    <source>
        <dbReference type="EMBL" id="MFC1432111.1"/>
    </source>
</evidence>
<feature type="transmembrane region" description="Helical" evidence="9">
    <location>
        <begin position="62"/>
        <end position="84"/>
    </location>
</feature>
<feature type="transmembrane region" description="Helical" evidence="9">
    <location>
        <begin position="368"/>
        <end position="386"/>
    </location>
</feature>
<comment type="subcellular location">
    <subcellularLocation>
        <location evidence="1">Membrane</location>
        <topology evidence="1">Multi-pass membrane protein</topology>
    </subcellularLocation>
</comment>
<evidence type="ECO:0000256" key="8">
    <source>
        <dbReference type="ARBA" id="ARBA00023136"/>
    </source>
</evidence>
<comment type="similarity">
    <text evidence="2">Belongs to the monovalent cation:proton antiporter 2 (CPA2) transporter (TC 2.A.37) family.</text>
</comment>
<feature type="transmembrane region" description="Helical" evidence="9">
    <location>
        <begin position="38"/>
        <end position="56"/>
    </location>
</feature>
<keyword evidence="8 9" id="KW-0472">Membrane</keyword>
<evidence type="ECO:0000256" key="6">
    <source>
        <dbReference type="ARBA" id="ARBA00022989"/>
    </source>
</evidence>
<gene>
    <name evidence="12" type="ORF">ACEZDB_15800</name>
    <name evidence="11" type="ORF">ACEZDG_28360</name>
</gene>
<evidence type="ECO:0000313" key="13">
    <source>
        <dbReference type="Proteomes" id="UP001592530"/>
    </source>
</evidence>
<reference evidence="13 14" key="1">
    <citation type="submission" date="2024-09" db="EMBL/GenBank/DDBJ databases">
        <authorList>
            <person name="Lee S.D."/>
        </authorList>
    </citation>
    <scope>NUCLEOTIDE SEQUENCE [LARGE SCALE GENOMIC DNA]</scope>
    <source>
        <strain evidence="11 14">N1-1</strain>
        <strain evidence="12 13">N1-3</strain>
    </source>
</reference>
<dbReference type="Pfam" id="PF00999">
    <property type="entry name" value="Na_H_Exchanger"/>
    <property type="match status" value="1"/>
</dbReference>
<feature type="transmembrane region" description="Helical" evidence="9">
    <location>
        <begin position="220"/>
        <end position="237"/>
    </location>
</feature>
<keyword evidence="7" id="KW-0406">Ion transport</keyword>
<dbReference type="Proteomes" id="UP001592582">
    <property type="component" value="Unassembled WGS sequence"/>
</dbReference>
<dbReference type="PANTHER" id="PTHR43562">
    <property type="entry name" value="NAPA-TYPE SODIUM/HYDROGEN ANTIPORTER"/>
    <property type="match status" value="1"/>
</dbReference>
<keyword evidence="6 9" id="KW-1133">Transmembrane helix</keyword>
<evidence type="ECO:0000256" key="2">
    <source>
        <dbReference type="ARBA" id="ARBA00005551"/>
    </source>
</evidence>
<dbReference type="RefSeq" id="WP_380514622.1">
    <property type="nucleotide sequence ID" value="NZ_JBHEZX010000015.1"/>
</dbReference>
<evidence type="ECO:0000256" key="3">
    <source>
        <dbReference type="ARBA" id="ARBA00022448"/>
    </source>
</evidence>
<feature type="transmembrane region" description="Helical" evidence="9">
    <location>
        <begin position="305"/>
        <end position="325"/>
    </location>
</feature>
<feature type="domain" description="Cation/H+ exchanger transmembrane" evidence="10">
    <location>
        <begin position="19"/>
        <end position="384"/>
    </location>
</feature>
<dbReference type="Gene3D" id="1.20.1530.20">
    <property type="match status" value="1"/>
</dbReference>
<keyword evidence="14" id="KW-1185">Reference proteome</keyword>
<keyword evidence="4" id="KW-0050">Antiport</keyword>
<organism evidence="11 14">
    <name type="scientific">Streptacidiphilus alkalitolerans</name>
    <dbReference type="NCBI Taxonomy" id="3342712"/>
    <lineage>
        <taxon>Bacteria</taxon>
        <taxon>Bacillati</taxon>
        <taxon>Actinomycetota</taxon>
        <taxon>Actinomycetes</taxon>
        <taxon>Kitasatosporales</taxon>
        <taxon>Streptomycetaceae</taxon>
        <taxon>Streptacidiphilus</taxon>
    </lineage>
</organism>
<dbReference type="InterPro" id="IPR038770">
    <property type="entry name" value="Na+/solute_symporter_sf"/>
</dbReference>
<dbReference type="InterPro" id="IPR006153">
    <property type="entry name" value="Cation/H_exchanger_TM"/>
</dbReference>
<feature type="transmembrane region" description="Helical" evidence="9">
    <location>
        <begin position="6"/>
        <end position="26"/>
    </location>
</feature>
<evidence type="ECO:0000313" key="11">
    <source>
        <dbReference type="EMBL" id="MFC1413187.1"/>
    </source>
</evidence>
<evidence type="ECO:0000256" key="5">
    <source>
        <dbReference type="ARBA" id="ARBA00022692"/>
    </source>
</evidence>
<keyword evidence="5 9" id="KW-0812">Transmembrane</keyword>
<feature type="transmembrane region" description="Helical" evidence="9">
    <location>
        <begin position="177"/>
        <end position="199"/>
    </location>
</feature>
<evidence type="ECO:0000259" key="10">
    <source>
        <dbReference type="Pfam" id="PF00999"/>
    </source>
</evidence>
<dbReference type="Proteomes" id="UP001592530">
    <property type="component" value="Unassembled WGS sequence"/>
</dbReference>
<proteinExistence type="inferred from homology"/>
<feature type="transmembrane region" description="Helical" evidence="9">
    <location>
        <begin position="151"/>
        <end position="171"/>
    </location>
</feature>
<dbReference type="PANTHER" id="PTHR43562:SF1">
    <property type="entry name" value="NA(+)_H(+) ANTIPORTER YJBQ-RELATED"/>
    <property type="match status" value="1"/>
</dbReference>
<evidence type="ECO:0000313" key="14">
    <source>
        <dbReference type="Proteomes" id="UP001592582"/>
    </source>
</evidence>
<sequence length="403" mass="41819">MSDPSEIKASALILVPTAALLAPVLAYQARRWIDVPTVVFEIALGVLIGPSVLHWVDPNSSFLQTLSQFGLAMLIFLAGFEINFADLSGGPLRRAGIAWGVSLLAAVAVAALLPDSITTSPFVGVALTTTALGTVLPVLRDSGELGTRFGALVTATGAVGEFAPIVAISLLPTERSSVKSALVLAFFGVLTLGALRWARRPRNPVLGRLIEATLRTSGQFAVRLVVTVLSLMVALAYLLQLDILLGAFAAGVVCRLLLREVPESQAQWIDAKLEGLGFGYLVPVFFVVSGLNFDLDALLDGGTALLLLPLFLLLMLLLRGTAAALTAPGPLPRRDRVGLGLYAATGLPLIVAITTIETQAGSLSDAGAAALVGAGMLSVLLFPLAASTVRGTANPAAADAESW</sequence>
<feature type="transmembrane region" description="Helical" evidence="9">
    <location>
        <begin position="96"/>
        <end position="113"/>
    </location>
</feature>
<feature type="transmembrane region" description="Helical" evidence="9">
    <location>
        <begin position="119"/>
        <end position="139"/>
    </location>
</feature>
<evidence type="ECO:0000256" key="4">
    <source>
        <dbReference type="ARBA" id="ARBA00022449"/>
    </source>
</evidence>
<feature type="transmembrane region" description="Helical" evidence="9">
    <location>
        <begin position="337"/>
        <end position="356"/>
    </location>
</feature>
<evidence type="ECO:0000256" key="1">
    <source>
        <dbReference type="ARBA" id="ARBA00004141"/>
    </source>
</evidence>
<comment type="caution">
    <text evidence="11">The sequence shown here is derived from an EMBL/GenBank/DDBJ whole genome shotgun (WGS) entry which is preliminary data.</text>
</comment>
<dbReference type="EMBL" id="JBHEZX010000015">
    <property type="protein sequence ID" value="MFC1413187.1"/>
    <property type="molecule type" value="Genomic_DNA"/>
</dbReference>
<evidence type="ECO:0000256" key="7">
    <source>
        <dbReference type="ARBA" id="ARBA00023065"/>
    </source>
</evidence>
<accession>A0ABV6VHI8</accession>